<sequence length="70" mass="8023">MCEAINRIFMEDKRLDGVEISELVYERGSEGTSICNYELKKSVRDHRFDSIKKVKAKSKKALNPPYGNGE</sequence>
<dbReference type="EMBL" id="KI660196">
    <property type="protein sequence ID" value="ETN77058.1"/>
    <property type="molecule type" value="Genomic_DNA"/>
</dbReference>
<organism evidence="1 2">
    <name type="scientific">Necator americanus</name>
    <name type="common">Human hookworm</name>
    <dbReference type="NCBI Taxonomy" id="51031"/>
    <lineage>
        <taxon>Eukaryota</taxon>
        <taxon>Metazoa</taxon>
        <taxon>Ecdysozoa</taxon>
        <taxon>Nematoda</taxon>
        <taxon>Chromadorea</taxon>
        <taxon>Rhabditida</taxon>
        <taxon>Rhabditina</taxon>
        <taxon>Rhabditomorpha</taxon>
        <taxon>Strongyloidea</taxon>
        <taxon>Ancylostomatidae</taxon>
        <taxon>Bunostominae</taxon>
        <taxon>Necator</taxon>
    </lineage>
</organism>
<keyword evidence="2" id="KW-1185">Reference proteome</keyword>
<evidence type="ECO:0000313" key="1">
    <source>
        <dbReference type="EMBL" id="ETN77058.1"/>
    </source>
</evidence>
<dbReference type="KEGG" id="nai:NECAME_11315"/>
<reference evidence="2" key="1">
    <citation type="journal article" date="2014" name="Nat. Genet.">
        <title>Genome of the human hookworm Necator americanus.</title>
        <authorList>
            <person name="Tang Y.T."/>
            <person name="Gao X."/>
            <person name="Rosa B.A."/>
            <person name="Abubucker S."/>
            <person name="Hallsworth-Pepin K."/>
            <person name="Martin J."/>
            <person name="Tyagi R."/>
            <person name="Heizer E."/>
            <person name="Zhang X."/>
            <person name="Bhonagiri-Palsikar V."/>
            <person name="Minx P."/>
            <person name="Warren W.C."/>
            <person name="Wang Q."/>
            <person name="Zhan B."/>
            <person name="Hotez P.J."/>
            <person name="Sternberg P.W."/>
            <person name="Dougall A."/>
            <person name="Gaze S.T."/>
            <person name="Mulvenna J."/>
            <person name="Sotillo J."/>
            <person name="Ranganathan S."/>
            <person name="Rabelo E.M."/>
            <person name="Wilson R.K."/>
            <person name="Felgner P.L."/>
            <person name="Bethony J."/>
            <person name="Hawdon J.M."/>
            <person name="Gasser R.B."/>
            <person name="Loukas A."/>
            <person name="Mitreva M."/>
        </authorList>
    </citation>
    <scope>NUCLEOTIDE SEQUENCE [LARGE SCALE GENOMIC DNA]</scope>
</reference>
<evidence type="ECO:0000313" key="2">
    <source>
        <dbReference type="Proteomes" id="UP000053676"/>
    </source>
</evidence>
<protein>
    <submittedName>
        <fullName evidence="1">Uncharacterized protein</fullName>
    </submittedName>
</protein>
<name>W2T569_NECAM</name>
<accession>W2T569</accession>
<dbReference type="Proteomes" id="UP000053676">
    <property type="component" value="Unassembled WGS sequence"/>
</dbReference>
<dbReference type="AlphaFoldDB" id="W2T569"/>
<proteinExistence type="predicted"/>
<gene>
    <name evidence="1" type="ORF">NECAME_11315</name>
</gene>